<dbReference type="EMBL" id="BK015052">
    <property type="protein sequence ID" value="DAD88998.1"/>
    <property type="molecule type" value="Genomic_DNA"/>
</dbReference>
<sequence>MALTAKKVYAILKRQISDMEAKLNSPVRYRGTVATADLLPLNPDIGDMYNIESKSVYGEAGMNVAWNGVVWDTMGAPIDMSLYIKSSELADWVKQQNKPTYTAEEVGALPADSKIPTKVSELENDSNYLSGTDKSLSVSGKAADAAIVGVQLKNITEILNSASSIENALSNFFALRRTGKVYTTRIYKYDTSTSPTGVKLNDNEGLVRKPSTNTAIGQDDYREIGVFMHFPCNFTVDNKGFNHVTALQGQPDFKKTGKVDVGEVTMSAWVGITDNPEYVDYHYSDSPNEALGLRPMGESINPDGTISPFMIHGKYGAGDIDGVPYSSAGLILANGSQKGGKPVSHTGLIAYMRKKGPMYVGTTNWDLFYKQLMMIILYATTNSRSVMTGCNSYTSQEMAAVAETGVTRVILPKAKANNYIVGSYVSVGDIGSNTNKDRYYAYMHNLAYDVKILKIEPVDDTNSAIYLDTEPFNTTLTTCISTMPWRTGSTDSVLGSDGSPFSNTDNKNPFKIQGIETGYGAYEVLSNVFMDIVTGEDGTPKRDVYICMNASLLTTDMNAAKTRYKKVAAQVTYTAASWKYISKCFVDPALGIMVPTETKAGSTTGFCNGLYTDSGTSGQREWLSLGYLDIGTIYGLWFLCAHGGVGFASWVIVSGVSPNGTRGEWQAAA</sequence>
<organism evidence="1">
    <name type="scientific">Siphoviridae sp. ctv0N24</name>
    <dbReference type="NCBI Taxonomy" id="2826509"/>
    <lineage>
        <taxon>Viruses</taxon>
        <taxon>Duplodnaviria</taxon>
        <taxon>Heunggongvirae</taxon>
        <taxon>Uroviricota</taxon>
        <taxon>Caudoviricetes</taxon>
    </lineage>
</organism>
<reference evidence="1" key="1">
    <citation type="journal article" date="2021" name="Proc. Natl. Acad. Sci. U.S.A.">
        <title>A Catalog of Tens of Thousands of Viruses from Human Metagenomes Reveals Hidden Associations with Chronic Diseases.</title>
        <authorList>
            <person name="Tisza M.J."/>
            <person name="Buck C.B."/>
        </authorList>
    </citation>
    <scope>NUCLEOTIDE SEQUENCE</scope>
    <source>
        <strain evidence="1">Ctv0N24</strain>
    </source>
</reference>
<name>A0A8S5N311_9CAUD</name>
<accession>A0A8S5N311</accession>
<protein>
    <submittedName>
        <fullName evidence="1">Tail collar fiber protein</fullName>
    </submittedName>
</protein>
<evidence type="ECO:0000313" key="1">
    <source>
        <dbReference type="EMBL" id="DAD88998.1"/>
    </source>
</evidence>
<proteinExistence type="predicted"/>